<sequence>MPTADAATTRHSAFPLGRMLLLALTAAAYATLGVVAAATDAAAPLPVTPPPRFDYRRSFKPPYFLLDQTIPYFQPTTNKVVYGPDFVRLAMSIPNRNGGIWSTLPVDYNEWVVQLVFSIYGRGTSGGEGIVLWLSDAPHLGPAPPDPKKTRQAQPDPMPPAHTNFYGHDASFKGRAIVFDTSDVALHRSNPFIYSISNDGSKTISDFANYMSPQVHDGACFREFRNTAVPVHARLSYINKTLSLEVDIRQLGAGYTNCFSIPVPSIPTGFHVGISAATDAGGTDDHDIFSLEVFEINAKPHEKVFRPNEKEDIAKGKKFAMDDQLRKEVKEAQEKVRKVTKAEEVKAGKEEATTVGVDSISVKKIEENQAHIVESLNTILKKVSDVTLGTNTQSTKDSTASSPSPQFENRVLSELGAIKLQVKSLEEQVGTFLYSIAELKDMLQKMTKKIDDKLVQTHQIVKQSSANLALSSNDAIKQIQDLQGQSHSSALYYALYIFASLAGVACILLAYSFILKNKERQAKKFI</sequence>
<name>A0ABQ8F6W0_9FUNG</name>
<dbReference type="InterPro" id="IPR005052">
    <property type="entry name" value="Lectin_leg"/>
</dbReference>
<comment type="subcellular location">
    <subcellularLocation>
        <location evidence="1">Membrane</location>
        <topology evidence="1">Single-pass type I membrane protein</topology>
    </subcellularLocation>
</comment>
<evidence type="ECO:0000256" key="3">
    <source>
        <dbReference type="ARBA" id="ARBA00022729"/>
    </source>
</evidence>
<keyword evidence="5 7" id="KW-0472">Membrane</keyword>
<evidence type="ECO:0000256" key="6">
    <source>
        <dbReference type="SAM" id="MobiDB-lite"/>
    </source>
</evidence>
<keyword evidence="4 7" id="KW-1133">Transmembrane helix</keyword>
<dbReference type="Gene3D" id="2.60.120.200">
    <property type="match status" value="1"/>
</dbReference>
<organism evidence="9 10">
    <name type="scientific">Batrachochytrium salamandrivorans</name>
    <dbReference type="NCBI Taxonomy" id="1357716"/>
    <lineage>
        <taxon>Eukaryota</taxon>
        <taxon>Fungi</taxon>
        <taxon>Fungi incertae sedis</taxon>
        <taxon>Chytridiomycota</taxon>
        <taxon>Chytridiomycota incertae sedis</taxon>
        <taxon>Chytridiomycetes</taxon>
        <taxon>Rhizophydiales</taxon>
        <taxon>Rhizophydiales incertae sedis</taxon>
        <taxon>Batrachochytrium</taxon>
    </lineage>
</organism>
<keyword evidence="10" id="KW-1185">Reference proteome</keyword>
<dbReference type="PANTHER" id="PTHR12223">
    <property type="entry name" value="VESICULAR MANNOSE-BINDING LECTIN"/>
    <property type="match status" value="1"/>
</dbReference>
<evidence type="ECO:0000256" key="7">
    <source>
        <dbReference type="SAM" id="Phobius"/>
    </source>
</evidence>
<keyword evidence="3" id="KW-0732">Signal</keyword>
<feature type="transmembrane region" description="Helical" evidence="7">
    <location>
        <begin position="490"/>
        <end position="514"/>
    </location>
</feature>
<dbReference type="EMBL" id="JAFCIX010000357">
    <property type="protein sequence ID" value="KAH6593291.1"/>
    <property type="molecule type" value="Genomic_DNA"/>
</dbReference>
<evidence type="ECO:0000256" key="1">
    <source>
        <dbReference type="ARBA" id="ARBA00004479"/>
    </source>
</evidence>
<gene>
    <name evidence="9" type="ORF">BASA50_007498</name>
</gene>
<evidence type="ECO:0000313" key="9">
    <source>
        <dbReference type="EMBL" id="KAH6593291.1"/>
    </source>
</evidence>
<dbReference type="Proteomes" id="UP001648503">
    <property type="component" value="Unassembled WGS sequence"/>
</dbReference>
<dbReference type="PROSITE" id="PS51328">
    <property type="entry name" value="L_LECTIN_LIKE"/>
    <property type="match status" value="1"/>
</dbReference>
<evidence type="ECO:0000256" key="4">
    <source>
        <dbReference type="ARBA" id="ARBA00022989"/>
    </source>
</evidence>
<dbReference type="InterPro" id="IPR051136">
    <property type="entry name" value="Intracellular_Lectin-GPT"/>
</dbReference>
<feature type="region of interest" description="Disordered" evidence="6">
    <location>
        <begin position="141"/>
        <end position="161"/>
    </location>
</feature>
<evidence type="ECO:0000256" key="5">
    <source>
        <dbReference type="ARBA" id="ARBA00023136"/>
    </source>
</evidence>
<dbReference type="Pfam" id="PF03388">
    <property type="entry name" value="Lectin_leg-like"/>
    <property type="match status" value="2"/>
</dbReference>
<protein>
    <recommendedName>
        <fullName evidence="8">L-type lectin-like domain-containing protein</fullName>
    </recommendedName>
</protein>
<reference evidence="9 10" key="1">
    <citation type="submission" date="2021-02" db="EMBL/GenBank/DDBJ databases">
        <title>Variation within the Batrachochytrium salamandrivorans European outbreak.</title>
        <authorList>
            <person name="Kelly M."/>
            <person name="Pasmans F."/>
            <person name="Shea T.P."/>
            <person name="Munoz J.F."/>
            <person name="Carranza S."/>
            <person name="Cuomo C.A."/>
            <person name="Martel A."/>
        </authorList>
    </citation>
    <scope>NUCLEOTIDE SEQUENCE [LARGE SCALE GENOMIC DNA]</scope>
    <source>
        <strain evidence="9 10">AMFP18/2</strain>
    </source>
</reference>
<comment type="caution">
    <text evidence="9">The sequence shown here is derived from an EMBL/GenBank/DDBJ whole genome shotgun (WGS) entry which is preliminary data.</text>
</comment>
<keyword evidence="2 7" id="KW-0812">Transmembrane</keyword>
<evidence type="ECO:0000313" key="10">
    <source>
        <dbReference type="Proteomes" id="UP001648503"/>
    </source>
</evidence>
<evidence type="ECO:0000259" key="8">
    <source>
        <dbReference type="PROSITE" id="PS51328"/>
    </source>
</evidence>
<proteinExistence type="predicted"/>
<dbReference type="InterPro" id="IPR013320">
    <property type="entry name" value="ConA-like_dom_sf"/>
</dbReference>
<dbReference type="CDD" id="cd07308">
    <property type="entry name" value="lectin_leg-like"/>
    <property type="match status" value="1"/>
</dbReference>
<evidence type="ECO:0000256" key="2">
    <source>
        <dbReference type="ARBA" id="ARBA00022692"/>
    </source>
</evidence>
<dbReference type="SUPFAM" id="SSF49899">
    <property type="entry name" value="Concanavalin A-like lectins/glucanases"/>
    <property type="match status" value="1"/>
</dbReference>
<dbReference type="PANTHER" id="PTHR12223:SF28">
    <property type="entry name" value="LECTIN, MANNOSE BINDING 1 LIKE"/>
    <property type="match status" value="1"/>
</dbReference>
<accession>A0ABQ8F6W0</accession>
<feature type="domain" description="L-type lectin-like" evidence="8">
    <location>
        <begin position="51"/>
        <end position="296"/>
    </location>
</feature>